<evidence type="ECO:0000313" key="3">
    <source>
        <dbReference type="Proteomes" id="UP000658390"/>
    </source>
</evidence>
<keyword evidence="2" id="KW-0969">Cilium</keyword>
<dbReference type="Proteomes" id="UP000658390">
    <property type="component" value="Unassembled WGS sequence"/>
</dbReference>
<dbReference type="AlphaFoldDB" id="A0A8I1FN71"/>
<keyword evidence="2" id="KW-0966">Cell projection</keyword>
<dbReference type="SUPFAM" id="SSF101801">
    <property type="entry name" value="Surface presentation of antigens (SPOA)"/>
    <property type="match status" value="1"/>
</dbReference>
<proteinExistence type="predicted"/>
<dbReference type="Gene3D" id="2.30.330.10">
    <property type="entry name" value="SpoA-like"/>
    <property type="match status" value="1"/>
</dbReference>
<evidence type="ECO:0000259" key="1">
    <source>
        <dbReference type="Pfam" id="PF01052"/>
    </source>
</evidence>
<comment type="caution">
    <text evidence="2">The sequence shown here is derived from an EMBL/GenBank/DDBJ whole genome shotgun (WGS) entry which is preliminary data.</text>
</comment>
<dbReference type="EMBL" id="JAEKCZ010000011">
    <property type="protein sequence ID" value="MBJ2257541.1"/>
    <property type="molecule type" value="Genomic_DNA"/>
</dbReference>
<organism evidence="2 3">
    <name type="scientific">Pseudomonas psychrophila</name>
    <dbReference type="NCBI Taxonomy" id="122355"/>
    <lineage>
        <taxon>Bacteria</taxon>
        <taxon>Pseudomonadati</taxon>
        <taxon>Pseudomonadota</taxon>
        <taxon>Gammaproteobacteria</taxon>
        <taxon>Pseudomonadales</taxon>
        <taxon>Pseudomonadaceae</taxon>
        <taxon>Pseudomonas</taxon>
    </lineage>
</organism>
<name>A0A8I1FN71_9PSED</name>
<dbReference type="RefSeq" id="WP_198822195.1">
    <property type="nucleotide sequence ID" value="NZ_JAEKCZ010000011.1"/>
</dbReference>
<dbReference type="InterPro" id="IPR001543">
    <property type="entry name" value="FliN-like_C"/>
</dbReference>
<dbReference type="Pfam" id="PF01052">
    <property type="entry name" value="FliMN_C"/>
    <property type="match status" value="1"/>
</dbReference>
<protein>
    <submittedName>
        <fullName evidence="2">FliM/FliN family flagellar motor switch protein</fullName>
    </submittedName>
</protein>
<gene>
    <name evidence="2" type="ORF">JFT45_13560</name>
</gene>
<sequence length="329" mass="35307">MKVMPVTWPRLDAQQVAAYRRLGRGIRFSFQVAGEPAELLLEPGHGSEAGVAHSFETRCGVITLSDAGAMLSLFGECPVVLADGDNDPNSWFWALFQQHMSPQLTRLFGHLRPLATVQPGTFECRISVSLGQSRSVGQLSMAPHSLLMLHDAGGWQAIKALLPEDFALAVPVELAGLQLAIEQMRTLRVGDVLVAEHGPFSADGIGQLSVGRLRLHAQIVDEGGRRSLRICSIEESAVDEVLFAGTAVAESEGDEPFETLLLDLSVRCGVLKLSLGELSQLAPGTVVNIEGYGTGMAGLYYGNRAVGHGQLVEVDGRLGLQLSRISFSR</sequence>
<dbReference type="InterPro" id="IPR036429">
    <property type="entry name" value="SpoA-like_sf"/>
</dbReference>
<reference evidence="2" key="1">
    <citation type="submission" date="2020-12" db="EMBL/GenBank/DDBJ databases">
        <title>Antibiotic resistance and phylogeny of Pseudomonas spp. isolated over three decades from chicken meat in the Norwegian food chain.</title>
        <authorList>
            <person name="Moen B."/>
        </authorList>
    </citation>
    <scope>NUCLEOTIDE SEQUENCE</scope>
    <source>
        <strain evidence="2">MF6762</strain>
    </source>
</reference>
<feature type="domain" description="Flagellar motor switch protein FliN-like C-terminal" evidence="1">
    <location>
        <begin position="262"/>
        <end position="325"/>
    </location>
</feature>
<evidence type="ECO:0000313" key="2">
    <source>
        <dbReference type="EMBL" id="MBJ2257541.1"/>
    </source>
</evidence>
<accession>A0A8I1FN71</accession>
<keyword evidence="2" id="KW-0282">Flagellum</keyword>